<gene>
    <name evidence="1" type="ORF">SAMN04488565_1440</name>
</gene>
<dbReference type="EMBL" id="FNKB01000001">
    <property type="protein sequence ID" value="SDQ22340.1"/>
    <property type="molecule type" value="Genomic_DNA"/>
</dbReference>
<organism evidence="1 2">
    <name type="scientific">Leucobacter chromiiresistens</name>
    <dbReference type="NCBI Taxonomy" id="1079994"/>
    <lineage>
        <taxon>Bacteria</taxon>
        <taxon>Bacillati</taxon>
        <taxon>Actinomycetota</taxon>
        <taxon>Actinomycetes</taxon>
        <taxon>Micrococcales</taxon>
        <taxon>Microbacteriaceae</taxon>
        <taxon>Leucobacter</taxon>
    </lineage>
</organism>
<evidence type="ECO:0000313" key="2">
    <source>
        <dbReference type="Proteomes" id="UP000182690"/>
    </source>
</evidence>
<protein>
    <submittedName>
        <fullName evidence="1">Uncharacterized protein</fullName>
    </submittedName>
</protein>
<sequence>MPAVDKVRKALFAEQTVDRLAAIEHERWAHWQEYVHSRCERRADGSLVIPPELVARWESQIRTHYSDLSTEERESDREQVLKYLPVIVDILS</sequence>
<dbReference type="AlphaFoldDB" id="A0A1H0Z4V0"/>
<name>A0A1H0Z4V0_9MICO</name>
<accession>A0A1H0Z4V0</accession>
<dbReference type="RefSeq" id="WP_010154741.1">
    <property type="nucleotide sequence ID" value="NZ_FNKB01000001.1"/>
</dbReference>
<evidence type="ECO:0000313" key="1">
    <source>
        <dbReference type="EMBL" id="SDQ22340.1"/>
    </source>
</evidence>
<reference evidence="1 2" key="1">
    <citation type="submission" date="2016-10" db="EMBL/GenBank/DDBJ databases">
        <authorList>
            <person name="de Groot N.N."/>
        </authorList>
    </citation>
    <scope>NUCLEOTIDE SEQUENCE [LARGE SCALE GENOMIC DNA]</scope>
    <source>
        <strain evidence="1 2">DSM 22788</strain>
    </source>
</reference>
<proteinExistence type="predicted"/>
<dbReference type="Proteomes" id="UP000182690">
    <property type="component" value="Unassembled WGS sequence"/>
</dbReference>
<dbReference type="STRING" id="1079994.SAMN04488565_1440"/>
<dbReference type="OrthoDB" id="9133858at2"/>